<evidence type="ECO:0000313" key="2">
    <source>
        <dbReference type="Proteomes" id="UP001146453"/>
    </source>
</evidence>
<sequence length="51" mass="5791">MWLIDPVYANESGTSPNMELLAATSRTLVGFLDQDPNFAHRFSRSPFYNRG</sequence>
<proteinExistence type="predicted"/>
<comment type="caution">
    <text evidence="1">The sequence shown here is derived from an EMBL/GenBank/DDBJ whole genome shotgun (WGS) entry which is preliminary data.</text>
</comment>
<protein>
    <submittedName>
        <fullName evidence="1">Replication initiation protein</fullName>
    </submittedName>
</protein>
<name>A0ABT4R714_9CORY</name>
<accession>A0ABT4R714</accession>
<evidence type="ECO:0000313" key="1">
    <source>
        <dbReference type="EMBL" id="MCZ9291342.1"/>
    </source>
</evidence>
<keyword evidence="2" id="KW-1185">Reference proteome</keyword>
<reference evidence="1" key="1">
    <citation type="submission" date="2022-02" db="EMBL/GenBank/DDBJ databases">
        <title>Corynebacterium sp. from urogenital microbiome.</title>
        <authorList>
            <person name="Cappelli E.A."/>
            <person name="Ribeiro T.G."/>
            <person name="Peixe L."/>
        </authorList>
    </citation>
    <scope>NUCLEOTIDE SEQUENCE</scope>
    <source>
        <strain evidence="1">C8Ua_144</strain>
    </source>
</reference>
<dbReference type="InterPro" id="IPR004322">
    <property type="entry name" value="Plasmid_replicase_bac"/>
</dbReference>
<dbReference type="RefSeq" id="WP_269952000.1">
    <property type="nucleotide sequence ID" value="NZ_JAKMUR010000006.1"/>
</dbReference>
<gene>
    <name evidence="1" type="ORF">L8U61_04230</name>
</gene>
<organism evidence="1 2">
    <name type="scientific">Corynebacterium lehmanniae</name>
    <dbReference type="NCBI Taxonomy" id="2913497"/>
    <lineage>
        <taxon>Bacteria</taxon>
        <taxon>Bacillati</taxon>
        <taxon>Actinomycetota</taxon>
        <taxon>Actinomycetes</taxon>
        <taxon>Mycobacteriales</taxon>
        <taxon>Corynebacteriaceae</taxon>
        <taxon>Corynebacterium</taxon>
    </lineage>
</organism>
<dbReference type="EMBL" id="JAKMUR010000006">
    <property type="protein sequence ID" value="MCZ9291342.1"/>
    <property type="molecule type" value="Genomic_DNA"/>
</dbReference>
<dbReference type="Pfam" id="PF03090">
    <property type="entry name" value="Replicase"/>
    <property type="match status" value="1"/>
</dbReference>
<dbReference type="Proteomes" id="UP001146453">
    <property type="component" value="Unassembled WGS sequence"/>
</dbReference>